<comment type="subcellular location">
    <subcellularLocation>
        <location evidence="6">Golgi apparatus membrane</location>
        <topology evidence="6">Multi-pass membrane protein</topology>
    </subcellularLocation>
    <subcellularLocation>
        <location evidence="1">Membrane</location>
        <topology evidence="1">Multi-pass membrane protein</topology>
    </subcellularLocation>
</comment>
<feature type="transmembrane region" description="Helical" evidence="6">
    <location>
        <begin position="252"/>
        <end position="271"/>
    </location>
</feature>
<feature type="transmembrane region" description="Helical" evidence="6">
    <location>
        <begin position="221"/>
        <end position="246"/>
    </location>
</feature>
<protein>
    <recommendedName>
        <fullName evidence="6">Protein YIP</fullName>
    </recommendedName>
</protein>
<dbReference type="AlphaFoldDB" id="A0A8H5HJF5"/>
<comment type="caution">
    <text evidence="9">The sequence shown here is derived from an EMBL/GenBank/DDBJ whole genome shotgun (WGS) entry which is preliminary data.</text>
</comment>
<accession>A0A8H5HJF5</accession>
<evidence type="ECO:0000256" key="2">
    <source>
        <dbReference type="ARBA" id="ARBA00010596"/>
    </source>
</evidence>
<gene>
    <name evidence="9" type="ORF">D9615_003406</name>
</gene>
<keyword evidence="3 6" id="KW-0812">Transmembrane</keyword>
<organism evidence="9 10">
    <name type="scientific">Tricholomella constricta</name>
    <dbReference type="NCBI Taxonomy" id="117010"/>
    <lineage>
        <taxon>Eukaryota</taxon>
        <taxon>Fungi</taxon>
        <taxon>Dikarya</taxon>
        <taxon>Basidiomycota</taxon>
        <taxon>Agaricomycotina</taxon>
        <taxon>Agaricomycetes</taxon>
        <taxon>Agaricomycetidae</taxon>
        <taxon>Agaricales</taxon>
        <taxon>Tricholomatineae</taxon>
        <taxon>Lyophyllaceae</taxon>
        <taxon>Tricholomella</taxon>
    </lineage>
</organism>
<evidence type="ECO:0000256" key="3">
    <source>
        <dbReference type="ARBA" id="ARBA00022692"/>
    </source>
</evidence>
<feature type="transmembrane region" description="Helical" evidence="6">
    <location>
        <begin position="283"/>
        <end position="309"/>
    </location>
</feature>
<feature type="region of interest" description="Disordered" evidence="7">
    <location>
        <begin position="69"/>
        <end position="91"/>
    </location>
</feature>
<proteinExistence type="inferred from homology"/>
<feature type="transmembrane region" description="Helical" evidence="6">
    <location>
        <begin position="151"/>
        <end position="174"/>
    </location>
</feature>
<evidence type="ECO:0000256" key="7">
    <source>
        <dbReference type="SAM" id="MobiDB-lite"/>
    </source>
</evidence>
<name>A0A8H5HJF5_9AGAR</name>
<reference evidence="9 10" key="1">
    <citation type="journal article" date="2020" name="ISME J.">
        <title>Uncovering the hidden diversity of litter-decomposition mechanisms in mushroom-forming fungi.</title>
        <authorList>
            <person name="Floudas D."/>
            <person name="Bentzer J."/>
            <person name="Ahren D."/>
            <person name="Johansson T."/>
            <person name="Persson P."/>
            <person name="Tunlid A."/>
        </authorList>
    </citation>
    <scope>NUCLEOTIDE SEQUENCE [LARGE SCALE GENOMIC DNA]</scope>
    <source>
        <strain evidence="9 10">CBS 661.87</strain>
    </source>
</reference>
<dbReference type="OrthoDB" id="10256463at2759"/>
<feature type="domain" description="Yip1" evidence="8">
    <location>
        <begin position="142"/>
        <end position="296"/>
    </location>
</feature>
<keyword evidence="4 6" id="KW-1133">Transmembrane helix</keyword>
<evidence type="ECO:0000256" key="4">
    <source>
        <dbReference type="ARBA" id="ARBA00022989"/>
    </source>
</evidence>
<dbReference type="GO" id="GO:0031267">
    <property type="term" value="F:small GTPase binding"/>
    <property type="evidence" value="ECO:0007669"/>
    <property type="project" value="InterPro"/>
</dbReference>
<dbReference type="EMBL" id="JAACJP010000005">
    <property type="protein sequence ID" value="KAF5384449.1"/>
    <property type="molecule type" value="Genomic_DNA"/>
</dbReference>
<evidence type="ECO:0000313" key="10">
    <source>
        <dbReference type="Proteomes" id="UP000565441"/>
    </source>
</evidence>
<dbReference type="Pfam" id="PF04893">
    <property type="entry name" value="Yip1"/>
    <property type="match status" value="1"/>
</dbReference>
<comment type="similarity">
    <text evidence="2 6">Belongs to the YIP1 family.</text>
</comment>
<feature type="transmembrane region" description="Helical" evidence="6">
    <location>
        <begin position="186"/>
        <end position="209"/>
    </location>
</feature>
<dbReference type="PANTHER" id="PTHR12822">
    <property type="entry name" value="PROTEIN YIPF"/>
    <property type="match status" value="1"/>
</dbReference>
<dbReference type="GO" id="GO:0016192">
    <property type="term" value="P:vesicle-mediated transport"/>
    <property type="evidence" value="ECO:0007669"/>
    <property type="project" value="InterPro"/>
</dbReference>
<evidence type="ECO:0000259" key="8">
    <source>
        <dbReference type="Pfam" id="PF04893"/>
    </source>
</evidence>
<dbReference type="InterPro" id="IPR006977">
    <property type="entry name" value="Yip1_dom"/>
</dbReference>
<keyword evidence="10" id="KW-1185">Reference proteome</keyword>
<keyword evidence="5 6" id="KW-0472">Membrane</keyword>
<evidence type="ECO:0000256" key="6">
    <source>
        <dbReference type="RuleBase" id="RU361264"/>
    </source>
</evidence>
<sequence>MTDHTCQPELISEVRSRIPLNCSLLPASNILHLAPQWPTFKSRPTMQRLEEGPEGLQFKSFLRADSGAGGGNLGNVEPQGRSPGLGNADRGYLQDQTQRKGSSAFWTVEYYQSYFDVDTQTVLKRCYATLLPTSSNYLSTHLNPPDLYGPFWTLTTLIFTLFLSSSLAASISVYLSAPGTEYDYDFQLLSVAVSLVYAYGIALPVLLWLGLRYLGVGEWSVVEAVAVWGYGQFIWIPVSVLCVIPVPIVRWVLVILAFGLSGYFLVVNVYPILASAEAKATRLIIIAIAVLHAALALTFKVLFFSYYVVEKIGADIPIPGSDSPAANTTASLLQRAFFSLP</sequence>
<evidence type="ECO:0000256" key="5">
    <source>
        <dbReference type="ARBA" id="ARBA00023136"/>
    </source>
</evidence>
<dbReference type="GO" id="GO:0000139">
    <property type="term" value="C:Golgi membrane"/>
    <property type="evidence" value="ECO:0007669"/>
    <property type="project" value="UniProtKB-SubCell"/>
</dbReference>
<dbReference type="Proteomes" id="UP000565441">
    <property type="component" value="Unassembled WGS sequence"/>
</dbReference>
<evidence type="ECO:0000256" key="1">
    <source>
        <dbReference type="ARBA" id="ARBA00004141"/>
    </source>
</evidence>
<dbReference type="PANTHER" id="PTHR12822:SF2">
    <property type="entry name" value="PROTEIN YIPF"/>
    <property type="match status" value="1"/>
</dbReference>
<dbReference type="InterPro" id="IPR039765">
    <property type="entry name" value="Yip5/YIPF1/YIPF2"/>
</dbReference>
<evidence type="ECO:0000313" key="9">
    <source>
        <dbReference type="EMBL" id="KAF5384449.1"/>
    </source>
</evidence>